<keyword evidence="5 9" id="KW-0735">Signal-anchor</keyword>
<dbReference type="EMBL" id="QGNW01000004">
    <property type="protein sequence ID" value="RVX21713.1"/>
    <property type="molecule type" value="Genomic_DNA"/>
</dbReference>
<dbReference type="PANTHER" id="PTHR12804">
    <property type="entry name" value="MICROSOMAL SIGNAL PEPTIDASE 23 KD SUBUNIT SPC22/23"/>
    <property type="match status" value="1"/>
</dbReference>
<comment type="subcellular location">
    <subcellularLocation>
        <location evidence="1">Endoplasmic reticulum membrane</location>
        <topology evidence="1">Single-pass type II membrane protein</topology>
    </subcellularLocation>
</comment>
<evidence type="ECO:0000256" key="10">
    <source>
        <dbReference type="SAM" id="SignalP"/>
    </source>
</evidence>
<protein>
    <recommendedName>
        <fullName evidence="8 9">Signal peptidase complex subunit 3</fullName>
    </recommendedName>
    <alternativeName>
        <fullName evidence="9">Microsomal signal peptidase 22 kDa subunit</fullName>
    </alternativeName>
</protein>
<name>A0A438KKI6_VITVI</name>
<organism evidence="11 12">
    <name type="scientific">Vitis vinifera</name>
    <name type="common">Grape</name>
    <dbReference type="NCBI Taxonomy" id="29760"/>
    <lineage>
        <taxon>Eukaryota</taxon>
        <taxon>Viridiplantae</taxon>
        <taxon>Streptophyta</taxon>
        <taxon>Embryophyta</taxon>
        <taxon>Tracheophyta</taxon>
        <taxon>Spermatophyta</taxon>
        <taxon>Magnoliopsida</taxon>
        <taxon>eudicotyledons</taxon>
        <taxon>Gunneridae</taxon>
        <taxon>Pentapetalae</taxon>
        <taxon>rosids</taxon>
        <taxon>Vitales</taxon>
        <taxon>Vitaceae</taxon>
        <taxon>Viteae</taxon>
        <taxon>Vitis</taxon>
    </lineage>
</organism>
<reference evidence="11 12" key="1">
    <citation type="journal article" date="2018" name="PLoS Genet.">
        <title>Population sequencing reveals clonal diversity and ancestral inbreeding in the grapevine cultivar Chardonnay.</title>
        <authorList>
            <person name="Roach M.J."/>
            <person name="Johnson D.L."/>
            <person name="Bohlmann J."/>
            <person name="van Vuuren H.J."/>
            <person name="Jones S.J."/>
            <person name="Pretorius I.S."/>
            <person name="Schmidt S.A."/>
            <person name="Borneman A.R."/>
        </authorList>
    </citation>
    <scope>NUCLEOTIDE SEQUENCE [LARGE SCALE GENOMIC DNA]</scope>
    <source>
        <strain evidence="12">cv. Chardonnay</strain>
        <tissue evidence="11">Leaf</tissue>
    </source>
</reference>
<evidence type="ECO:0000256" key="2">
    <source>
        <dbReference type="ARBA" id="ARBA00009289"/>
    </source>
</evidence>
<dbReference type="PIRSF" id="PIRSF016089">
    <property type="entry name" value="SPC22"/>
    <property type="match status" value="1"/>
</dbReference>
<keyword evidence="4 9" id="KW-0256">Endoplasmic reticulum</keyword>
<dbReference type="PANTHER" id="PTHR12804:SF0">
    <property type="entry name" value="SIGNAL PEPTIDASE COMPLEX SUBUNIT 3"/>
    <property type="match status" value="1"/>
</dbReference>
<evidence type="ECO:0000313" key="12">
    <source>
        <dbReference type="Proteomes" id="UP000288805"/>
    </source>
</evidence>
<feature type="chain" id="PRO_5019155739" description="Signal peptidase complex subunit 3" evidence="10">
    <location>
        <begin position="31"/>
        <end position="248"/>
    </location>
</feature>
<dbReference type="GO" id="GO:0006465">
    <property type="term" value="P:signal peptide processing"/>
    <property type="evidence" value="ECO:0007669"/>
    <property type="project" value="UniProtKB-UniRule"/>
</dbReference>
<dbReference type="Pfam" id="PF04573">
    <property type="entry name" value="SPC22"/>
    <property type="match status" value="2"/>
</dbReference>
<evidence type="ECO:0000313" key="11">
    <source>
        <dbReference type="EMBL" id="RVX21713.1"/>
    </source>
</evidence>
<gene>
    <name evidence="11" type="primary">VvCHDp000085_0</name>
    <name evidence="11" type="ORF">CK203_001345</name>
</gene>
<feature type="signal peptide" evidence="10">
    <location>
        <begin position="1"/>
        <end position="30"/>
    </location>
</feature>
<accession>A0A438KKI6</accession>
<keyword evidence="3 9" id="KW-0812">Transmembrane</keyword>
<sequence>MHSYGYRANGVLSLSLTILALLCTVASLSGGILNLPAPSAQVEVVNINWFQKHRSGNDEVSLTLNISANLESLFTWNTKQIFVFLAAEYETPKNSLNQNLDYGKGMSGTAMAPEDTSILLGSPYQKSYSVHLLDFTVLKQVSIWDGIIPSIEQAKFRINTINKYRLADQVRLLFNAFLLPDYEGDDLFVNQFTAYLFSSTHPSHRFQGNNLRGREFNLTLHWHVMPRTGKMFADKIVMTGYRMPHEYV</sequence>
<comment type="caution">
    <text evidence="11">The sequence shown here is derived from an EMBL/GenBank/DDBJ whole genome shotgun (WGS) entry which is preliminary data.</text>
</comment>
<evidence type="ECO:0000256" key="6">
    <source>
        <dbReference type="ARBA" id="ARBA00022989"/>
    </source>
</evidence>
<dbReference type="AlphaFoldDB" id="A0A438KKI6"/>
<evidence type="ECO:0000256" key="9">
    <source>
        <dbReference type="PIRNR" id="PIRNR016089"/>
    </source>
</evidence>
<dbReference type="GO" id="GO:0005787">
    <property type="term" value="C:signal peptidase complex"/>
    <property type="evidence" value="ECO:0007669"/>
    <property type="project" value="UniProtKB-UniRule"/>
</dbReference>
<evidence type="ECO:0000256" key="5">
    <source>
        <dbReference type="ARBA" id="ARBA00022968"/>
    </source>
</evidence>
<evidence type="ECO:0000256" key="8">
    <source>
        <dbReference type="ARBA" id="ARBA00029556"/>
    </source>
</evidence>
<dbReference type="InterPro" id="IPR007653">
    <property type="entry name" value="SPC3"/>
</dbReference>
<keyword evidence="6 9" id="KW-1133">Transmembrane helix</keyword>
<keyword evidence="7 9" id="KW-0472">Membrane</keyword>
<evidence type="ECO:0000256" key="1">
    <source>
        <dbReference type="ARBA" id="ARBA00004648"/>
    </source>
</evidence>
<comment type="similarity">
    <text evidence="2 9">Belongs to the SPCS3 family.</text>
</comment>
<evidence type="ECO:0000256" key="4">
    <source>
        <dbReference type="ARBA" id="ARBA00022824"/>
    </source>
</evidence>
<dbReference type="Proteomes" id="UP000288805">
    <property type="component" value="Unassembled WGS sequence"/>
</dbReference>
<evidence type="ECO:0000256" key="7">
    <source>
        <dbReference type="ARBA" id="ARBA00023136"/>
    </source>
</evidence>
<evidence type="ECO:0000256" key="3">
    <source>
        <dbReference type="ARBA" id="ARBA00022692"/>
    </source>
</evidence>
<comment type="function">
    <text evidence="9">Essential component of the signal peptidase complex (SPC) which catalyzes the cleavage of N-terminal signal sequences from nascent proteins as they are translocated into the lumen of the endoplasmic reticulum. Essential for the SPC catalytic activity, possibly by stabilizing and positioning the active center of the complex close to the lumenal surface.</text>
</comment>
<keyword evidence="10" id="KW-0732">Signal</keyword>
<proteinExistence type="inferred from homology"/>